<evidence type="ECO:0000313" key="2">
    <source>
        <dbReference type="EMBL" id="EPX64056.1"/>
    </source>
</evidence>
<reference evidence="2" key="1">
    <citation type="submission" date="2013-05" db="EMBL/GenBank/DDBJ databases">
        <title>Genome assembly of Cystobacter fuscus DSM 2262.</title>
        <authorList>
            <person name="Sharma G."/>
            <person name="Khatri I."/>
            <person name="Kaur C."/>
            <person name="Mayilraj S."/>
            <person name="Subramanian S."/>
        </authorList>
    </citation>
    <scope>NUCLEOTIDE SEQUENCE [LARGE SCALE GENOMIC DNA]</scope>
    <source>
        <strain evidence="2">DSM 2262</strain>
    </source>
</reference>
<protein>
    <submittedName>
        <fullName evidence="2">Uncharacterized protein</fullName>
    </submittedName>
</protein>
<organism evidence="2 3">
    <name type="scientific">Cystobacter fuscus (strain ATCC 25194 / DSM 2262 / NBRC 100088 / M29)</name>
    <dbReference type="NCBI Taxonomy" id="1242864"/>
    <lineage>
        <taxon>Bacteria</taxon>
        <taxon>Pseudomonadati</taxon>
        <taxon>Myxococcota</taxon>
        <taxon>Myxococcia</taxon>
        <taxon>Myxococcales</taxon>
        <taxon>Cystobacterineae</taxon>
        <taxon>Archangiaceae</taxon>
        <taxon>Cystobacter</taxon>
    </lineage>
</organism>
<keyword evidence="3" id="KW-1185">Reference proteome</keyword>
<sequence>MEIFLHGPRFHRLSHRNTLAAGLGAGPRGRARNLLLTGEDSS</sequence>
<dbReference type="EMBL" id="ANAH02000004">
    <property type="protein sequence ID" value="EPX64056.1"/>
    <property type="molecule type" value="Genomic_DNA"/>
</dbReference>
<evidence type="ECO:0000256" key="1">
    <source>
        <dbReference type="SAM" id="MobiDB-lite"/>
    </source>
</evidence>
<proteinExistence type="predicted"/>
<dbReference type="Proteomes" id="UP000011682">
    <property type="component" value="Unassembled WGS sequence"/>
</dbReference>
<comment type="caution">
    <text evidence="2">The sequence shown here is derived from an EMBL/GenBank/DDBJ whole genome shotgun (WGS) entry which is preliminary data.</text>
</comment>
<dbReference type="AlphaFoldDB" id="S9PM31"/>
<accession>S9PM31</accession>
<gene>
    <name evidence="2" type="ORF">D187_005189</name>
</gene>
<evidence type="ECO:0000313" key="3">
    <source>
        <dbReference type="Proteomes" id="UP000011682"/>
    </source>
</evidence>
<name>S9PM31_CYSF2</name>
<feature type="region of interest" description="Disordered" evidence="1">
    <location>
        <begin position="22"/>
        <end position="42"/>
    </location>
</feature>